<dbReference type="EMBL" id="OMOD01000188">
    <property type="protein sequence ID" value="SPF48952.1"/>
    <property type="molecule type" value="Genomic_DNA"/>
</dbReference>
<protein>
    <submittedName>
        <fullName evidence="1">Uncharacterized protein</fullName>
    </submittedName>
</protein>
<sequence>MVFGQLGNARAQRFGEKLGQAQALLQANDAVLHAQGIEANFQSEDQEGQRQKNQQEGVKVIAEAAVGDVGEEVDKAEDQSQQKYWEHEEVERRIEAGMIGESLRFLFGHDDSSSKRAPV</sequence>
<gene>
    <name evidence="1" type="ORF">SBA1_90086</name>
</gene>
<evidence type="ECO:0000313" key="1">
    <source>
        <dbReference type="EMBL" id="SPF48952.1"/>
    </source>
</evidence>
<accession>A0A2U3LAN6</accession>
<reference evidence="2" key="1">
    <citation type="submission" date="2018-02" db="EMBL/GenBank/DDBJ databases">
        <authorList>
            <person name="Hausmann B."/>
        </authorList>
    </citation>
    <scope>NUCLEOTIDE SEQUENCE [LARGE SCALE GENOMIC DNA]</scope>
    <source>
        <strain evidence="2">Peat soil MAG SbA1</strain>
    </source>
</reference>
<organism evidence="1 2">
    <name type="scientific">Candidatus Sulfotelmatobacter kueseliae</name>
    <dbReference type="NCBI Taxonomy" id="2042962"/>
    <lineage>
        <taxon>Bacteria</taxon>
        <taxon>Pseudomonadati</taxon>
        <taxon>Acidobacteriota</taxon>
        <taxon>Terriglobia</taxon>
        <taxon>Terriglobales</taxon>
        <taxon>Candidatus Korobacteraceae</taxon>
        <taxon>Candidatus Sulfotelmatobacter</taxon>
    </lineage>
</organism>
<evidence type="ECO:0000313" key="2">
    <source>
        <dbReference type="Proteomes" id="UP000238701"/>
    </source>
</evidence>
<proteinExistence type="predicted"/>
<name>A0A2U3LAN6_9BACT</name>
<dbReference type="AlphaFoldDB" id="A0A2U3LAN6"/>
<dbReference type="Proteomes" id="UP000238701">
    <property type="component" value="Unassembled WGS sequence"/>
</dbReference>